<keyword evidence="4" id="KW-1185">Reference proteome</keyword>
<dbReference type="Proteomes" id="UP000503349">
    <property type="component" value="Chromosome 17"/>
</dbReference>
<name>A0A6G1QIG3_CHAAH</name>
<evidence type="ECO:0000313" key="3">
    <source>
        <dbReference type="EMBL" id="KAF3702103.1"/>
    </source>
</evidence>
<dbReference type="AlphaFoldDB" id="A0A6G1QIG3"/>
<dbReference type="EMBL" id="CM015728">
    <property type="protein sequence ID" value="KAF3702103.1"/>
    <property type="molecule type" value="Genomic_DNA"/>
</dbReference>
<reference evidence="4" key="2">
    <citation type="submission" date="2019-02" db="EMBL/GenBank/DDBJ databases">
        <title>Opniocepnalus argus Var Kimnra genome.</title>
        <authorList>
            <person name="Zhou C."/>
            <person name="Xiao S."/>
        </authorList>
    </citation>
    <scope>NUCLEOTIDE SEQUENCE [LARGE SCALE GENOMIC DNA]</scope>
</reference>
<proteinExistence type="predicted"/>
<evidence type="ECO:0000256" key="2">
    <source>
        <dbReference type="SAM" id="SignalP"/>
    </source>
</evidence>
<keyword evidence="2" id="KW-0732">Signal</keyword>
<feature type="chain" id="PRO_5026319542" description="Neurofilament medium polypeptide" evidence="2">
    <location>
        <begin position="23"/>
        <end position="147"/>
    </location>
</feature>
<feature type="compositionally biased region" description="Basic and acidic residues" evidence="1">
    <location>
        <begin position="133"/>
        <end position="147"/>
    </location>
</feature>
<organism evidence="3 4">
    <name type="scientific">Channa argus</name>
    <name type="common">Northern snakehead</name>
    <name type="synonym">Ophicephalus argus</name>
    <dbReference type="NCBI Taxonomy" id="215402"/>
    <lineage>
        <taxon>Eukaryota</taxon>
        <taxon>Metazoa</taxon>
        <taxon>Chordata</taxon>
        <taxon>Craniata</taxon>
        <taxon>Vertebrata</taxon>
        <taxon>Euteleostomi</taxon>
        <taxon>Actinopterygii</taxon>
        <taxon>Neopterygii</taxon>
        <taxon>Teleostei</taxon>
        <taxon>Neoteleostei</taxon>
        <taxon>Acanthomorphata</taxon>
        <taxon>Anabantaria</taxon>
        <taxon>Anabantiformes</taxon>
        <taxon>Channoidei</taxon>
        <taxon>Channidae</taxon>
        <taxon>Channa</taxon>
    </lineage>
</organism>
<accession>A0A6G1QIG3</accession>
<feature type="signal peptide" evidence="2">
    <location>
        <begin position="1"/>
        <end position="22"/>
    </location>
</feature>
<sequence>MKFHVPVFVFIAVASFHTAISASLESAEKEESVVHYDGLSELQKIDQMEFEAAQKAEAAQMNVTEQQNEDIRYLEAGQNESGELHDVAYDDISEGVVASQPTTQEESESSEEANGRQRLDDPEAVTETVSTLDEVKQDSTKEQDVLE</sequence>
<evidence type="ECO:0000256" key="1">
    <source>
        <dbReference type="SAM" id="MobiDB-lite"/>
    </source>
</evidence>
<feature type="region of interest" description="Disordered" evidence="1">
    <location>
        <begin position="77"/>
        <end position="147"/>
    </location>
</feature>
<gene>
    <name evidence="3" type="ORF">EXN66_Car017791</name>
</gene>
<reference evidence="3 4" key="1">
    <citation type="submission" date="2019-02" db="EMBL/GenBank/DDBJ databases">
        <title>Opniocepnalus argus genome.</title>
        <authorList>
            <person name="Zhou C."/>
            <person name="Xiao S."/>
        </authorList>
    </citation>
    <scope>NUCLEOTIDE SEQUENCE [LARGE SCALE GENOMIC DNA]</scope>
    <source>
        <strain evidence="3">OARG1902GOOAL</strain>
        <tissue evidence="3">Muscle</tissue>
    </source>
</reference>
<evidence type="ECO:0008006" key="5">
    <source>
        <dbReference type="Google" id="ProtNLM"/>
    </source>
</evidence>
<evidence type="ECO:0000313" key="4">
    <source>
        <dbReference type="Proteomes" id="UP000503349"/>
    </source>
</evidence>
<protein>
    <recommendedName>
        <fullName evidence="5">Neurofilament medium polypeptide</fullName>
    </recommendedName>
</protein>